<dbReference type="PATRIC" id="fig|656366.3.peg.3811"/>
<organism evidence="1 2">
    <name type="scientific">Arthrobacter alpinus</name>
    <dbReference type="NCBI Taxonomy" id="656366"/>
    <lineage>
        <taxon>Bacteria</taxon>
        <taxon>Bacillati</taxon>
        <taxon>Actinomycetota</taxon>
        <taxon>Actinomycetes</taxon>
        <taxon>Micrococcales</taxon>
        <taxon>Micrococcaceae</taxon>
        <taxon>Arthrobacter</taxon>
    </lineage>
</organism>
<gene>
    <name evidence="1" type="ORF">AOC05_17725</name>
</gene>
<name>A0A0M4QS86_9MICC</name>
<proteinExistence type="predicted"/>
<dbReference type="EMBL" id="CP012677">
    <property type="protein sequence ID" value="ALE93741.1"/>
    <property type="molecule type" value="Genomic_DNA"/>
</dbReference>
<dbReference type="RefSeq" id="WP_062008891.1">
    <property type="nucleotide sequence ID" value="NZ_CP012677.1"/>
</dbReference>
<evidence type="ECO:0000313" key="1">
    <source>
        <dbReference type="EMBL" id="ALE93741.1"/>
    </source>
</evidence>
<dbReference type="Proteomes" id="UP000062833">
    <property type="component" value="Chromosome"/>
</dbReference>
<dbReference type="KEGG" id="aaq:AOC05_17725"/>
<evidence type="ECO:0000313" key="2">
    <source>
        <dbReference type="Proteomes" id="UP000062833"/>
    </source>
</evidence>
<dbReference type="AlphaFoldDB" id="A0A0M4QS86"/>
<protein>
    <submittedName>
        <fullName evidence="1">Uncharacterized protein</fullName>
    </submittedName>
</protein>
<accession>A0A0M4QS86</accession>
<reference evidence="2" key="1">
    <citation type="submission" date="2015-09" db="EMBL/GenBank/DDBJ databases">
        <title>Complete genome of Arthrobacter alpinus strain R3.8.</title>
        <authorList>
            <person name="See-Too W.S."/>
            <person name="Chan K.G."/>
        </authorList>
    </citation>
    <scope>NUCLEOTIDE SEQUENCE [LARGE SCALE GENOMIC DNA]</scope>
    <source>
        <strain evidence="2">R3.8</strain>
    </source>
</reference>
<keyword evidence="2" id="KW-1185">Reference proteome</keyword>
<sequence>MSAGTLENRRAGHTTISTGTMQRLVAAIAADAFKVPLQEVHARVRDGHGQLSVSLALALAIVPLAEIVQNAQAAEGDTVFYRAAAARETIAKRIQALAGTSVGRVDIRFTGAHLDSRERVK</sequence>
<dbReference type="OrthoDB" id="4950486at2"/>